<feature type="compositionally biased region" description="Basic and acidic residues" evidence="2">
    <location>
        <begin position="940"/>
        <end position="952"/>
    </location>
</feature>
<feature type="compositionally biased region" description="Polar residues" evidence="2">
    <location>
        <begin position="364"/>
        <end position="374"/>
    </location>
</feature>
<evidence type="ECO:0000313" key="4">
    <source>
        <dbReference type="EMBL" id="PAV90165.1"/>
    </source>
</evidence>
<feature type="compositionally biased region" description="Low complexity" evidence="2">
    <location>
        <begin position="953"/>
        <end position="966"/>
    </location>
</feature>
<comment type="caution">
    <text evidence="4">The sequence shown here is derived from an EMBL/GenBank/DDBJ whole genome shotgun (WGS) entry which is preliminary data.</text>
</comment>
<feature type="compositionally biased region" description="Acidic residues" evidence="2">
    <location>
        <begin position="406"/>
        <end position="416"/>
    </location>
</feature>
<gene>
    <name evidence="4" type="ORF">WR25_24813</name>
</gene>
<feature type="compositionally biased region" description="Polar residues" evidence="2">
    <location>
        <begin position="220"/>
        <end position="229"/>
    </location>
</feature>
<feature type="region of interest" description="Disordered" evidence="2">
    <location>
        <begin position="1"/>
        <end position="522"/>
    </location>
</feature>
<feature type="compositionally biased region" description="Polar residues" evidence="2">
    <location>
        <begin position="266"/>
        <end position="276"/>
    </location>
</feature>
<feature type="region of interest" description="Disordered" evidence="2">
    <location>
        <begin position="1093"/>
        <end position="1154"/>
    </location>
</feature>
<feature type="compositionally biased region" description="Basic and acidic residues" evidence="2">
    <location>
        <begin position="904"/>
        <end position="920"/>
    </location>
</feature>
<feature type="compositionally biased region" description="Gly residues" evidence="2">
    <location>
        <begin position="706"/>
        <end position="718"/>
    </location>
</feature>
<feature type="compositionally biased region" description="Basic and acidic residues" evidence="2">
    <location>
        <begin position="643"/>
        <end position="655"/>
    </location>
</feature>
<dbReference type="GO" id="GO:0030154">
    <property type="term" value="P:cell differentiation"/>
    <property type="evidence" value="ECO:0007669"/>
    <property type="project" value="TreeGrafter"/>
</dbReference>
<dbReference type="EMBL" id="LIAE01006398">
    <property type="protein sequence ID" value="PAV90165.1"/>
    <property type="molecule type" value="Genomic_DNA"/>
</dbReference>
<keyword evidence="5" id="KW-1185">Reference proteome</keyword>
<dbReference type="STRING" id="2018661.A0A2A2LVZ1"/>
<feature type="compositionally biased region" description="Basic and acidic residues" evidence="2">
    <location>
        <begin position="743"/>
        <end position="791"/>
    </location>
</feature>
<evidence type="ECO:0000259" key="3">
    <source>
        <dbReference type="Pfam" id="PF07001"/>
    </source>
</evidence>
<keyword evidence="1" id="KW-0597">Phosphoprotein</keyword>
<dbReference type="InterPro" id="IPR033184">
    <property type="entry name" value="PRRC2"/>
</dbReference>
<proteinExistence type="predicted"/>
<feature type="compositionally biased region" description="Low complexity" evidence="2">
    <location>
        <begin position="1709"/>
        <end position="1723"/>
    </location>
</feature>
<sequence>MSSMANRATGPGKPKPLNVNSIYSGRNLAAGSRPTGKYGLQSVGKTTGVVRRMPPPATLPSLKAENNGQDPTINVVPQGGTGWNKSDESTNESETVTNSVSVVPNTGTGTGSVGFGSSSNSGADLRPTWAKPVSEHSTAPVTGQHSSASTREFPSLAAASTQDKDGNGVINKWTTGELPHQVATRESHLSFDDPEGDRNLPSRFYDNAQQGQYARRKPNSTRFQSSNDARLSPPPNYQGNVMQNKRWSEDECNVDSRRVHRDSERSGTGTNVSDGSISRGVVHSGSGNGFFDGSNATESVKAVEPARETFYSSEMDKDREAAIERSRQRRAGYKSTDSDNEIAAAYNKPNYSQNGERPFKGERAQQQQGHTSGYQGKRQAVDSANIQQQQPQEPKFQILKRPQTLDLEDVSDEEEVQMTKLDKPSLRIIKRAADAKENTATEGAQAKEVDRDGNKSQIRQEKSQKPDGKTESSAESADTPKAKAVEEAQPAPPPAENIWAKRKEERESQERNMASKIPKAMQQAIEQHFPSVVEAASIKVAKEVARKASDLEFAKVALRARKQPTSNDVRQLASHDAEYYQDRVRVQRDRMDHMNYGRNDRLGGSGKRGADVNGAETSEKDRAQEYGFEEQGQDNYYSNGNKDLLENERKRHEEREIDYEIEQNRYTRGSEFDEDAQTPNAGQRDVGQKSNYNRPSTRGRAIRGGTSYGTKGGRGATRGGRHADNRQFHIQKRGDEEGEIEENEAKQTGKEKDEIQLPDDQKRSDQFDRETDNETEKTQDTGMSGERKEYGQRNNYPSRGGRYSNYQNTRGVRGKGRGGLSSGYNYKGKAGEQLQELRGPRRRQQIDDESEEAGQPISGGAERGRGGRHQQGQYEKRQRGAGKYQRGRGPRNEEGSRGNGNAEDETRNDTGIRKDVDRLKSPVASSEGHEEWETASESSGRGKREEANERSLQKSSSRSSVPPQGSNARTNAGSNQYQNKMQDSRIRSKNAQPASRTSHSPSANSSSSSRQMSSAQSNNNRRQNPSQMGPNDRDRNADRGHNKLPHYRKSDRDELAGLDLNCVDGSVVVVDSQMQELGGSDIDDFEEVVSKKVKRQQEKEKAARLEAEERRKQKEKERREKIAAAKAARANAKKDMKRPVPPSEKTVNASELFYEDTPTDAPVIMNEMAEMSALSEDTIADFGRMKDMITVKTVWTRSHVEEMEKDTDKEFNESPTVIPSPIARPTPRCKSATDAALHPEELKERLVELPVPLSNSQPLQHTDNKYDFTFDPHLHEVQHQREVVVEKVHHQPISSVPVSATVSETGSIDDQRLKEKLNKVKDLWPGEHEKENPIVSASSALPSNVAKVKPQPQSGDVKEEMGKGTGIGMDNDATGGSCNRQANFPRSPAPFSNIGGGLAVFQPYPPIALGGDMSSNIGAGYMGPFGSSAPVPSFPPNAASPPVNTYPGPPIGRQQQRPPIQQNFVEHNNPVYVPNRPSQTNLWTPNQPGPLDGMITQFGGSLTGQQPPNQNSMLFQAPIRQQQNRQFGNTVGNNSPTIGTGLNKGNGNGNFLFNNHPSNEVNLPPPNLAVGSQRVAAPPQSMHPLQAPPPVSFAPMGGPLSGSSFNQLGSGPMNVNQPPPSFNQPPPNIRFPQPPPQADPQWGAPIAPPNKQPQQSIMGFNFPGSLPPQPSGPSARFPTADVWSSSPSFNAPAPNNGFGGVNGGGPLQQGGPFFQQQQQQQQQRGANMFVPPKMQSVGNMKRPPSNANSTASER</sequence>
<feature type="compositionally biased region" description="Gly residues" evidence="2">
    <location>
        <begin position="1697"/>
        <end position="1708"/>
    </location>
</feature>
<feature type="compositionally biased region" description="Polar residues" evidence="2">
    <location>
        <begin position="1745"/>
        <end position="1754"/>
    </location>
</feature>
<feature type="region of interest" description="Disordered" evidence="2">
    <location>
        <begin position="1553"/>
        <end position="1754"/>
    </location>
</feature>
<dbReference type="PANTHER" id="PTHR14038">
    <property type="entry name" value="BAT2 HLA-B-ASSOCIATED TRANSCRIPT 2"/>
    <property type="match status" value="1"/>
</dbReference>
<name>A0A2A2LVZ1_9BILA</name>
<feature type="compositionally biased region" description="Basic and acidic residues" evidence="2">
    <location>
        <begin position="1201"/>
        <end position="1212"/>
    </location>
</feature>
<dbReference type="PANTHER" id="PTHR14038:SF0">
    <property type="entry name" value="LP18708P"/>
    <property type="match status" value="1"/>
</dbReference>
<feature type="compositionally biased region" description="Basic and acidic residues" evidence="2">
    <location>
        <begin position="499"/>
        <end position="510"/>
    </location>
</feature>
<feature type="compositionally biased region" description="Low complexity" evidence="2">
    <location>
        <begin position="1684"/>
        <end position="1696"/>
    </location>
</feature>
<reference evidence="4 5" key="1">
    <citation type="journal article" date="2017" name="Curr. Biol.">
        <title>Genome architecture and evolution of a unichromosomal asexual nematode.</title>
        <authorList>
            <person name="Fradin H."/>
            <person name="Zegar C."/>
            <person name="Gutwein M."/>
            <person name="Lucas J."/>
            <person name="Kovtun M."/>
            <person name="Corcoran D."/>
            <person name="Baugh L.R."/>
            <person name="Kiontke K."/>
            <person name="Gunsalus K."/>
            <person name="Fitch D.H."/>
            <person name="Piano F."/>
        </authorList>
    </citation>
    <scope>NUCLEOTIDE SEQUENCE [LARGE SCALE GENOMIC DNA]</scope>
    <source>
        <strain evidence="4">PF1309</strain>
    </source>
</reference>
<dbReference type="Pfam" id="PF07001">
    <property type="entry name" value="BAT2_N"/>
    <property type="match status" value="1"/>
</dbReference>
<feature type="compositionally biased region" description="Basic and acidic residues" evidence="2">
    <location>
        <begin position="1095"/>
        <end position="1123"/>
    </location>
</feature>
<evidence type="ECO:0000313" key="5">
    <source>
        <dbReference type="Proteomes" id="UP000218231"/>
    </source>
</evidence>
<feature type="compositionally biased region" description="Basic and acidic residues" evidence="2">
    <location>
        <begin position="581"/>
        <end position="601"/>
    </location>
</feature>
<protein>
    <recommendedName>
        <fullName evidence="3">BAT2 N-terminal domain-containing protein</fullName>
    </recommendedName>
</protein>
<feature type="compositionally biased region" description="Low complexity" evidence="2">
    <location>
        <begin position="92"/>
        <end position="107"/>
    </location>
</feature>
<organism evidence="4 5">
    <name type="scientific">Diploscapter pachys</name>
    <dbReference type="NCBI Taxonomy" id="2018661"/>
    <lineage>
        <taxon>Eukaryota</taxon>
        <taxon>Metazoa</taxon>
        <taxon>Ecdysozoa</taxon>
        <taxon>Nematoda</taxon>
        <taxon>Chromadorea</taxon>
        <taxon>Rhabditida</taxon>
        <taxon>Rhabditina</taxon>
        <taxon>Rhabditomorpha</taxon>
        <taxon>Rhabditoidea</taxon>
        <taxon>Rhabditidae</taxon>
        <taxon>Diploscapter</taxon>
    </lineage>
</organism>
<feature type="compositionally biased region" description="Polar residues" evidence="2">
    <location>
        <begin position="967"/>
        <end position="981"/>
    </location>
</feature>
<evidence type="ECO:0000256" key="2">
    <source>
        <dbReference type="SAM" id="MobiDB-lite"/>
    </source>
</evidence>
<feature type="compositionally biased region" description="Basic and acidic residues" evidence="2">
    <location>
        <begin position="246"/>
        <end position="265"/>
    </location>
</feature>
<feature type="domain" description="BAT2 N-terminal" evidence="3">
    <location>
        <begin position="13"/>
        <end position="162"/>
    </location>
</feature>
<dbReference type="OrthoDB" id="1939715at2759"/>
<feature type="compositionally biased region" description="Basic and acidic residues" evidence="2">
    <location>
        <begin position="420"/>
        <end position="486"/>
    </location>
</feature>
<evidence type="ECO:0000256" key="1">
    <source>
        <dbReference type="ARBA" id="ARBA00022553"/>
    </source>
</evidence>
<feature type="compositionally biased region" description="Pro residues" evidence="2">
    <location>
        <begin position="1617"/>
        <end position="1638"/>
    </location>
</feature>
<feature type="compositionally biased region" description="Basic and acidic residues" evidence="2">
    <location>
        <begin position="1031"/>
        <end position="1041"/>
    </location>
</feature>
<feature type="region of interest" description="Disordered" evidence="2">
    <location>
        <begin position="1201"/>
        <end position="1233"/>
    </location>
</feature>
<feature type="compositionally biased region" description="Basic and acidic residues" evidence="2">
    <location>
        <begin position="662"/>
        <end position="671"/>
    </location>
</feature>
<feature type="compositionally biased region" description="Polar residues" evidence="2">
    <location>
        <begin position="135"/>
        <end position="152"/>
    </location>
</feature>
<feature type="compositionally biased region" description="Basic and acidic residues" evidence="2">
    <location>
        <begin position="183"/>
        <end position="200"/>
    </location>
</feature>
<feature type="compositionally biased region" description="Basic and acidic residues" evidence="2">
    <location>
        <begin position="314"/>
        <end position="326"/>
    </location>
</feature>
<accession>A0A2A2LVZ1</accession>
<feature type="compositionally biased region" description="Low complexity" evidence="2">
    <location>
        <begin position="995"/>
        <end position="1028"/>
    </location>
</feature>
<dbReference type="Proteomes" id="UP000218231">
    <property type="component" value="Unassembled WGS sequence"/>
</dbReference>
<feature type="region of interest" description="Disordered" evidence="2">
    <location>
        <begin position="581"/>
        <end position="1054"/>
    </location>
</feature>
<feature type="compositionally biased region" description="Basic and acidic residues" evidence="2">
    <location>
        <begin position="721"/>
        <end position="735"/>
    </location>
</feature>
<dbReference type="InterPro" id="IPR009738">
    <property type="entry name" value="BAT2_N"/>
</dbReference>